<reference evidence="23" key="2">
    <citation type="submission" date="2025-08" db="UniProtKB">
        <authorList>
            <consortium name="Ensembl"/>
        </authorList>
    </citation>
    <scope>IDENTIFICATION</scope>
    <source>
        <strain evidence="23">Brown Norway</strain>
    </source>
</reference>
<feature type="transmembrane region" description="Helical" evidence="19">
    <location>
        <begin position="988"/>
        <end position="1008"/>
    </location>
</feature>
<dbReference type="PANTHER" id="PTHR24092:SF50">
    <property type="entry name" value="PHOSPHOLIPID-TRANSPORTING ATPASE IIB-RELATED"/>
    <property type="match status" value="1"/>
</dbReference>
<dbReference type="GO" id="GO:0005524">
    <property type="term" value="F:ATP binding"/>
    <property type="evidence" value="ECO:0007669"/>
    <property type="project" value="UniProtKB-UniRule"/>
</dbReference>
<gene>
    <name evidence="23 25" type="primary">Atp9b</name>
</gene>
<feature type="binding site" evidence="17">
    <location>
        <position position="608"/>
    </location>
    <ligand>
        <name>ATP</name>
        <dbReference type="ChEBI" id="CHEBI:30616"/>
    </ligand>
</feature>
<feature type="binding site" evidence="17">
    <location>
        <position position="566"/>
    </location>
    <ligand>
        <name>ATP</name>
        <dbReference type="ChEBI" id="CHEBI:30616"/>
    </ligand>
</feature>
<dbReference type="InterPro" id="IPR006539">
    <property type="entry name" value="P-type_ATPase_IV"/>
</dbReference>
<reference evidence="23" key="1">
    <citation type="submission" date="2024-01" db="EMBL/GenBank/DDBJ databases">
        <title>GRCr8: a new rat reference genome assembly contstructed from accurate long reads and long range scaffolding.</title>
        <authorList>
            <person name="Doris P.A."/>
            <person name="Kalbfleisch T."/>
            <person name="Li K."/>
            <person name="Howe K."/>
            <person name="Wood J."/>
        </authorList>
    </citation>
    <scope>NUCLEOTIDE SEQUENCE [LARGE SCALE GENOMIC DNA]</scope>
    <source>
        <strain evidence="23">Brown Norway</strain>
    </source>
</reference>
<dbReference type="CDD" id="cd07541">
    <property type="entry name" value="P-type_ATPase_APLT_Neo1-like"/>
    <property type="match status" value="1"/>
</dbReference>
<keyword evidence="9 18" id="KW-0460">Magnesium</keyword>
<keyword evidence="6 18" id="KW-0479">Metal-binding</keyword>
<feature type="transmembrane region" description="Helical" evidence="19">
    <location>
        <begin position="373"/>
        <end position="392"/>
    </location>
</feature>
<dbReference type="NCBIfam" id="TIGR01652">
    <property type="entry name" value="ATPase-Plipid"/>
    <property type="match status" value="1"/>
</dbReference>
<feature type="binding site" evidence="18">
    <location>
        <position position="849"/>
    </location>
    <ligand>
        <name>Mg(2+)</name>
        <dbReference type="ChEBI" id="CHEBI:18420"/>
    </ligand>
</feature>
<feature type="binding site" evidence="17">
    <location>
        <position position="853"/>
    </location>
    <ligand>
        <name>ATP</name>
        <dbReference type="ChEBI" id="CHEBI:30616"/>
    </ligand>
</feature>
<keyword evidence="7 17" id="KW-0547">Nucleotide-binding</keyword>
<evidence type="ECO:0000259" key="22">
    <source>
        <dbReference type="Pfam" id="PF16212"/>
    </source>
</evidence>
<evidence type="ECO:0000256" key="10">
    <source>
        <dbReference type="ARBA" id="ARBA00022967"/>
    </source>
</evidence>
<dbReference type="InterPro" id="IPR001757">
    <property type="entry name" value="P_typ_ATPase"/>
</dbReference>
<dbReference type="GO" id="GO:0000287">
    <property type="term" value="F:magnesium ion binding"/>
    <property type="evidence" value="ECO:0007669"/>
    <property type="project" value="UniProtKB-UniRule"/>
</dbReference>
<dbReference type="SUPFAM" id="SSF56784">
    <property type="entry name" value="HAD-like"/>
    <property type="match status" value="1"/>
</dbReference>
<evidence type="ECO:0007829" key="26">
    <source>
        <dbReference type="PeptideAtlas" id="A0A8I5ZJ47"/>
    </source>
</evidence>
<dbReference type="FunFam" id="3.40.1110.10:FF:000008">
    <property type="entry name" value="Phospholipid-transporting ATPase"/>
    <property type="match status" value="1"/>
</dbReference>
<dbReference type="InterPro" id="IPR023298">
    <property type="entry name" value="ATPase_P-typ_TM_dom_sf"/>
</dbReference>
<dbReference type="InterPro" id="IPR032630">
    <property type="entry name" value="P_typ_ATPase_c"/>
</dbReference>
<feature type="region of interest" description="Disordered" evidence="20">
    <location>
        <begin position="485"/>
        <end position="511"/>
    </location>
</feature>
<dbReference type="InterPro" id="IPR023299">
    <property type="entry name" value="ATPase_P-typ_cyto_dom_N"/>
</dbReference>
<keyword evidence="14 19" id="KW-0472">Membrane</keyword>
<dbReference type="Pfam" id="PF16209">
    <property type="entry name" value="PhoLip_ATPase_N"/>
    <property type="match status" value="1"/>
</dbReference>
<evidence type="ECO:0000313" key="24">
    <source>
        <dbReference type="Proteomes" id="UP000002494"/>
    </source>
</evidence>
<dbReference type="RGD" id="1563006">
    <property type="gene designation" value="Atp9b"/>
</dbReference>
<feature type="binding site" evidence="17">
    <location>
        <position position="433"/>
    </location>
    <ligand>
        <name>ATP</name>
        <dbReference type="ChEBI" id="CHEBI:30616"/>
    </ligand>
</feature>
<feature type="transmembrane region" description="Helical" evidence="19">
    <location>
        <begin position="938"/>
        <end position="958"/>
    </location>
</feature>
<feature type="binding site" evidence="17">
    <location>
        <position position="661"/>
    </location>
    <ligand>
        <name>ATP</name>
        <dbReference type="ChEBI" id="CHEBI:30616"/>
    </ligand>
</feature>
<evidence type="ECO:0000256" key="1">
    <source>
        <dbReference type="ARBA" id="ARBA00001946"/>
    </source>
</evidence>
<keyword evidence="12" id="KW-0333">Golgi apparatus</keyword>
<feature type="binding site" evidence="17">
    <location>
        <position position="632"/>
    </location>
    <ligand>
        <name>ATP</name>
        <dbReference type="ChEBI" id="CHEBI:30616"/>
    </ligand>
</feature>
<feature type="binding site" evidence="17">
    <location>
        <position position="743"/>
    </location>
    <ligand>
        <name>ATP</name>
        <dbReference type="ChEBI" id="CHEBI:30616"/>
    </ligand>
</feature>
<evidence type="ECO:0000256" key="12">
    <source>
        <dbReference type="ARBA" id="ARBA00023034"/>
    </source>
</evidence>
<dbReference type="GO" id="GO:0016887">
    <property type="term" value="F:ATP hydrolysis activity"/>
    <property type="evidence" value="ECO:0007669"/>
    <property type="project" value="InterPro"/>
</dbReference>
<dbReference type="GO" id="GO:0005794">
    <property type="term" value="C:Golgi apparatus"/>
    <property type="evidence" value="ECO:0007669"/>
    <property type="project" value="UniProtKB-SubCell"/>
</dbReference>
<dbReference type="Ensembl" id="ENSRNOT00000097484.2">
    <property type="protein sequence ID" value="ENSRNOP00000076362.1"/>
    <property type="gene ID" value="ENSRNOG00000032039.7"/>
</dbReference>
<evidence type="ECO:0000256" key="16">
    <source>
        <dbReference type="PIRSR" id="PIRSR606539-1"/>
    </source>
</evidence>
<evidence type="ECO:0000256" key="13">
    <source>
        <dbReference type="ARBA" id="ARBA00023055"/>
    </source>
</evidence>
<feature type="binding site" evidence="18">
    <location>
        <position position="853"/>
    </location>
    <ligand>
        <name>Mg(2+)</name>
        <dbReference type="ChEBI" id="CHEBI:18420"/>
    </ligand>
</feature>
<dbReference type="GeneTree" id="ENSGT00940000157071"/>
<keyword evidence="24" id="KW-1185">Reference proteome</keyword>
<dbReference type="Gene3D" id="3.40.50.1000">
    <property type="entry name" value="HAD superfamily/HAD-like"/>
    <property type="match status" value="1"/>
</dbReference>
<dbReference type="InterPro" id="IPR036412">
    <property type="entry name" value="HAD-like_sf"/>
</dbReference>
<feature type="transmembrane region" description="Helical" evidence="19">
    <location>
        <begin position="910"/>
        <end position="932"/>
    </location>
</feature>
<dbReference type="PRINTS" id="PR00119">
    <property type="entry name" value="CATATPASE"/>
</dbReference>
<dbReference type="NCBIfam" id="TIGR01494">
    <property type="entry name" value="ATPase_P-type"/>
    <property type="match status" value="2"/>
</dbReference>
<keyword evidence="13" id="KW-0445">Lipid transport</keyword>
<dbReference type="InterPro" id="IPR023214">
    <property type="entry name" value="HAD_sf"/>
</dbReference>
<feature type="transmembrane region" description="Helical" evidence="19">
    <location>
        <begin position="347"/>
        <end position="367"/>
    </location>
</feature>
<feature type="binding site" evidence="17">
    <location>
        <position position="742"/>
    </location>
    <ligand>
        <name>ATP</name>
        <dbReference type="ChEBI" id="CHEBI:30616"/>
    </ligand>
</feature>
<keyword evidence="4" id="KW-0813">Transport</keyword>
<dbReference type="InterPro" id="IPR032631">
    <property type="entry name" value="P-type_ATPase_N"/>
</dbReference>
<dbReference type="Proteomes" id="UP000002494">
    <property type="component" value="Chromosome 18"/>
</dbReference>
<reference evidence="23" key="3">
    <citation type="submission" date="2025-09" db="UniProtKB">
        <authorList>
            <consortium name="Ensembl"/>
        </authorList>
    </citation>
    <scope>IDENTIFICATION</scope>
    <source>
        <strain evidence="23">Brown Norway</strain>
    </source>
</reference>
<comment type="catalytic activity">
    <reaction evidence="15 19">
        <text>ATP + H2O + phospholipidSide 1 = ADP + phosphate + phospholipidSide 2.</text>
        <dbReference type="EC" id="7.6.2.1"/>
    </reaction>
</comment>
<evidence type="ECO:0000313" key="25">
    <source>
        <dbReference type="RGD" id="1563006"/>
    </source>
</evidence>
<dbReference type="Pfam" id="PF16212">
    <property type="entry name" value="PhoLip_ATPase_C"/>
    <property type="match status" value="1"/>
</dbReference>
<evidence type="ECO:0000256" key="7">
    <source>
        <dbReference type="ARBA" id="ARBA00022741"/>
    </source>
</evidence>
<evidence type="ECO:0000256" key="17">
    <source>
        <dbReference type="PIRSR" id="PIRSR606539-2"/>
    </source>
</evidence>
<evidence type="ECO:0000256" key="8">
    <source>
        <dbReference type="ARBA" id="ARBA00022840"/>
    </source>
</evidence>
<protein>
    <recommendedName>
        <fullName evidence="19">Phospholipid-transporting ATPase</fullName>
        <ecNumber evidence="19">7.6.2.1</ecNumber>
    </recommendedName>
</protein>
<evidence type="ECO:0000256" key="11">
    <source>
        <dbReference type="ARBA" id="ARBA00022989"/>
    </source>
</evidence>
<evidence type="ECO:0000313" key="23">
    <source>
        <dbReference type="Ensembl" id="ENSRNOP00000076362.1"/>
    </source>
</evidence>
<evidence type="ECO:0000256" key="5">
    <source>
        <dbReference type="ARBA" id="ARBA00022692"/>
    </source>
</evidence>
<feature type="domain" description="P-type ATPase N-terminal" evidence="21">
    <location>
        <begin position="95"/>
        <end position="151"/>
    </location>
</feature>
<dbReference type="GO" id="GO:0015914">
    <property type="term" value="P:phospholipid transport"/>
    <property type="evidence" value="ECO:0007669"/>
    <property type="project" value="InterPro"/>
</dbReference>
<dbReference type="FunFam" id="3.40.50.1000:FF:000009">
    <property type="entry name" value="Phospholipid-transporting ATPase"/>
    <property type="match status" value="1"/>
</dbReference>
<feature type="binding site" evidence="17">
    <location>
        <position position="432"/>
    </location>
    <ligand>
        <name>ATP</name>
        <dbReference type="ChEBI" id="CHEBI:30616"/>
    </ligand>
</feature>
<evidence type="ECO:0000256" key="4">
    <source>
        <dbReference type="ARBA" id="ARBA00022448"/>
    </source>
</evidence>
<feature type="transmembrane region" description="Helical" evidence="19">
    <location>
        <begin position="1014"/>
        <end position="1035"/>
    </location>
</feature>
<sequence length="1122" mass="126666">LIPHPKGKYQLEDESAHLDEMPLMMSEEGFENDESDYHTLPRARITRRERGLEWFVCGGWKFLCTSCCDWLINVCQRKKELKARTVWLGCPEKCEEKHPRNSIKNQKYNVFTFIPGVLYEQFKFFLNLYFLVVSCSQFVPALKIGYLYTYWAPLGFVMAVTIAREAIDEFRRFQRDKEMNSQLYSKLTVRGKVQVKSSDIQVGDLIIVEKIVASVLFISVYQKVGCGVEASCVDSYCDVFVQLSDRCSFFFSIFQDLFSISAYVYAQKPQLDIHSFEGTFTRDDSDPPIHESLSIENTLWASTIVASGTVIGVVIYTGKETRSVMNTSNPKNKVGLLDLELNQLTKALFLALVVLSVVMVTLQGFAGPWYRNLFRFLLLFSYIIPISLRVNLDMGKAAYGWMIMKDENIPGTVVRTSTIPEELGRLVYLLTDKTVTKAKALYSPARTLTQNEMVFKRLHLGTVSYGTDTMDEIQSHVLNSYLQVHSQTSGHNPSSAPLRRSQSSTPKVKKSVSSRIHEAVKAIALCHNVTPVYEARTGITGETEFAEADQDFSDENRTYQASSPDEVALVRWTESVGLTLVSRDLASMQLKTPSGQVLTYCILQMFPFTSESKRMGIIVRDEATAEITFYMKGADVAMSTIVQYNDWLEEECGNMAREGLRTLVVAKRTLTEEQYQDFESRYSQAKLSIHDRTLKVAAVVESLEREMELLCLTGVEDQLQADVRPTLEMLRNAGIKIWMLTGDKLETATCIAKSSHLVSRTQDIHIFRPVTNRGEAHLELNAFRRKHDCALVISGDSLEVCLRYYEHELVELACQCPAVVCCRCSPTQKAHIVTLLRQHTRKRTCAIGDGGNDVSMIQAADCGIGIEGKEGKQASLAADFSITQFRHIGRLLMVHGRNSYKRSAALGQFVMHRGLIISTMQAVFSSVFYFASVPLYQGFLMVGYATIYTMFPVFSLVLDQDVKPEMAILYPELYKDLTKGRSLSFKTFLIWVLISIYQGGILMYGALLLFEAEFVHVVAISFTALILTELLMVALTIRTWHWLMVVAEFLSLGCYVASLAFLNEYFGIGRVSFGAFLDVAFITTVTFLWKVSAITVVSCLPLYVLKYLKRKLSPPSYSKLSS</sequence>
<feature type="binding site" evidence="18">
    <location>
        <position position="432"/>
    </location>
    <ligand>
        <name>Mg(2+)</name>
        <dbReference type="ChEBI" id="CHEBI:18420"/>
    </ligand>
</feature>
<feature type="domain" description="P-type ATPase C-terminal" evidence="22">
    <location>
        <begin position="876"/>
        <end position="1114"/>
    </location>
</feature>
<feature type="binding site" evidence="17">
    <location>
        <position position="741"/>
    </location>
    <ligand>
        <name>ATP</name>
        <dbReference type="ChEBI" id="CHEBI:30616"/>
    </ligand>
</feature>
<keyword evidence="8 17" id="KW-0067">ATP-binding</keyword>
<comment type="subcellular location">
    <subcellularLocation>
        <location evidence="2">Golgi apparatus</location>
        <location evidence="2">trans-Golgi network membrane</location>
        <topology evidence="2">Multi-pass membrane protein</topology>
    </subcellularLocation>
    <subcellularLocation>
        <location evidence="19">Membrane</location>
        <topology evidence="19">Multi-pass membrane protein</topology>
    </subcellularLocation>
</comment>
<dbReference type="Gene3D" id="3.40.1110.10">
    <property type="entry name" value="Calcium-transporting ATPase, cytoplasmic domain N"/>
    <property type="match status" value="1"/>
</dbReference>
<evidence type="ECO:0000256" key="14">
    <source>
        <dbReference type="ARBA" id="ARBA00023136"/>
    </source>
</evidence>
<dbReference type="PANTHER" id="PTHR24092">
    <property type="entry name" value="PROBABLE PHOSPHOLIPID-TRANSPORTING ATPASE"/>
    <property type="match status" value="1"/>
</dbReference>
<keyword evidence="11 19" id="KW-1133">Transmembrane helix</keyword>
<name>A0A8I5ZJ47_RAT</name>
<keyword evidence="26" id="KW-1267">Proteomics identification</keyword>
<feature type="binding site" evidence="18">
    <location>
        <position position="434"/>
    </location>
    <ligand>
        <name>Mg(2+)</name>
        <dbReference type="ChEBI" id="CHEBI:18420"/>
    </ligand>
</feature>
<dbReference type="GO" id="GO:0016020">
    <property type="term" value="C:membrane"/>
    <property type="evidence" value="ECO:0007669"/>
    <property type="project" value="UniProtKB-SubCell"/>
</dbReference>
<feature type="binding site" evidence="17">
    <location>
        <position position="434"/>
    </location>
    <ligand>
        <name>ATP</name>
        <dbReference type="ChEBI" id="CHEBI:30616"/>
    </ligand>
</feature>
<dbReference type="AlphaFoldDB" id="A0A8I5ZJ47"/>
<evidence type="ECO:0000256" key="15">
    <source>
        <dbReference type="ARBA" id="ARBA00034036"/>
    </source>
</evidence>
<evidence type="ECO:0000256" key="18">
    <source>
        <dbReference type="PIRSR" id="PIRSR606539-3"/>
    </source>
</evidence>
<feature type="binding site" evidence="17">
    <location>
        <position position="852"/>
    </location>
    <ligand>
        <name>ATP</name>
        <dbReference type="ChEBI" id="CHEBI:30616"/>
    </ligand>
</feature>
<organism evidence="23 24">
    <name type="scientific">Rattus norvegicus</name>
    <name type="common">Rat</name>
    <dbReference type="NCBI Taxonomy" id="10116"/>
    <lineage>
        <taxon>Eukaryota</taxon>
        <taxon>Metazoa</taxon>
        <taxon>Chordata</taxon>
        <taxon>Craniata</taxon>
        <taxon>Vertebrata</taxon>
        <taxon>Euteleostomi</taxon>
        <taxon>Mammalia</taxon>
        <taxon>Eutheria</taxon>
        <taxon>Euarchontoglires</taxon>
        <taxon>Glires</taxon>
        <taxon>Rodentia</taxon>
        <taxon>Myomorpha</taxon>
        <taxon>Muroidea</taxon>
        <taxon>Muridae</taxon>
        <taxon>Murinae</taxon>
        <taxon>Rattus</taxon>
    </lineage>
</organism>
<keyword evidence="5 19" id="KW-0812">Transmembrane</keyword>
<keyword evidence="10 19" id="KW-1278">Translocase</keyword>
<evidence type="ECO:0000256" key="19">
    <source>
        <dbReference type="RuleBase" id="RU362033"/>
    </source>
</evidence>
<feature type="transmembrane region" description="Helical" evidence="19">
    <location>
        <begin position="148"/>
        <end position="167"/>
    </location>
</feature>
<accession>A0A8I5ZJ47</accession>
<evidence type="ECO:0000259" key="21">
    <source>
        <dbReference type="Pfam" id="PF16209"/>
    </source>
</evidence>
<feature type="transmembrane region" description="Helical" evidence="19">
    <location>
        <begin position="1081"/>
        <end position="1105"/>
    </location>
</feature>
<dbReference type="SUPFAM" id="SSF81660">
    <property type="entry name" value="Metal cation-transporting ATPase, ATP-binding domain N"/>
    <property type="match status" value="1"/>
</dbReference>
<evidence type="ECO:0000256" key="6">
    <source>
        <dbReference type="ARBA" id="ARBA00022723"/>
    </source>
</evidence>
<feature type="transmembrane region" description="Helical" evidence="19">
    <location>
        <begin position="1042"/>
        <end position="1061"/>
    </location>
</feature>
<evidence type="ECO:0000256" key="9">
    <source>
        <dbReference type="ARBA" id="ARBA00022842"/>
    </source>
</evidence>
<evidence type="ECO:0000256" key="2">
    <source>
        <dbReference type="ARBA" id="ARBA00004166"/>
    </source>
</evidence>
<feature type="binding site" evidence="17">
    <location>
        <position position="823"/>
    </location>
    <ligand>
        <name>ATP</name>
        <dbReference type="ChEBI" id="CHEBI:30616"/>
    </ligand>
</feature>
<dbReference type="EC" id="7.6.2.1" evidence="19"/>
<feature type="compositionally biased region" description="Polar residues" evidence="20">
    <location>
        <begin position="485"/>
        <end position="495"/>
    </location>
</feature>
<dbReference type="Pfam" id="PF00702">
    <property type="entry name" value="Hydrolase"/>
    <property type="match status" value="1"/>
</dbReference>
<comment type="cofactor">
    <cofactor evidence="1 18">
        <name>Mg(2+)</name>
        <dbReference type="ChEBI" id="CHEBI:18420"/>
    </cofactor>
</comment>
<proteinExistence type="evidence at protein level"/>
<dbReference type="Gene3D" id="2.70.150.10">
    <property type="entry name" value="Calcium-transporting ATPase, cytoplasmic transduction domain A"/>
    <property type="match status" value="1"/>
</dbReference>
<evidence type="ECO:0000256" key="3">
    <source>
        <dbReference type="ARBA" id="ARBA00008109"/>
    </source>
</evidence>
<comment type="similarity">
    <text evidence="3 19">Belongs to the cation transport ATPase (P-type) (TC 3.A.3) family. Type IV subfamily.</text>
</comment>
<feature type="active site" description="4-aspartylphosphate intermediate" evidence="16">
    <location>
        <position position="432"/>
    </location>
</feature>
<dbReference type="SUPFAM" id="SSF81665">
    <property type="entry name" value="Calcium ATPase, transmembrane domain M"/>
    <property type="match status" value="1"/>
</dbReference>
<feature type="binding site" evidence="17">
    <location>
        <position position="829"/>
    </location>
    <ligand>
        <name>ATP</name>
        <dbReference type="ChEBI" id="CHEBI:30616"/>
    </ligand>
</feature>
<evidence type="ECO:0000256" key="20">
    <source>
        <dbReference type="SAM" id="MobiDB-lite"/>
    </source>
</evidence>
<dbReference type="GO" id="GO:0140326">
    <property type="term" value="F:ATPase-coupled intramembrane lipid transporter activity"/>
    <property type="evidence" value="ECO:0007669"/>
    <property type="project" value="UniProtKB-EC"/>
</dbReference>